<dbReference type="RefSeq" id="WP_170860897.1">
    <property type="nucleotide sequence ID" value="NZ_FOEE01000001.1"/>
</dbReference>
<evidence type="ECO:0000313" key="2">
    <source>
        <dbReference type="Proteomes" id="UP000198960"/>
    </source>
</evidence>
<accession>A0A1H8PET1</accession>
<sequence length="47" mass="5193">MTRIRAALSRARDRRAHLRQERALVQAAAGAPTLESAHEISALASRR</sequence>
<proteinExistence type="predicted"/>
<gene>
    <name evidence="1" type="ORF">SAMN05660991_00135</name>
</gene>
<dbReference type="AlphaFoldDB" id="A0A1H8PET1"/>
<protein>
    <submittedName>
        <fullName evidence="1">Uncharacterized protein</fullName>
    </submittedName>
</protein>
<dbReference type="Proteomes" id="UP000198960">
    <property type="component" value="Unassembled WGS sequence"/>
</dbReference>
<name>A0A1H8PET1_9ACTN</name>
<reference evidence="2" key="1">
    <citation type="submission" date="2016-10" db="EMBL/GenBank/DDBJ databases">
        <authorList>
            <person name="Varghese N."/>
            <person name="Submissions S."/>
        </authorList>
    </citation>
    <scope>NUCLEOTIDE SEQUENCE [LARGE SCALE GENOMIC DNA]</scope>
    <source>
        <strain evidence="2">DSM 45413</strain>
    </source>
</reference>
<evidence type="ECO:0000313" key="1">
    <source>
        <dbReference type="EMBL" id="SEO40321.1"/>
    </source>
</evidence>
<dbReference type="STRING" id="673521.SAMN05660991_00135"/>
<organism evidence="1 2">
    <name type="scientific">Trujillonella endophytica</name>
    <dbReference type="NCBI Taxonomy" id="673521"/>
    <lineage>
        <taxon>Bacteria</taxon>
        <taxon>Bacillati</taxon>
        <taxon>Actinomycetota</taxon>
        <taxon>Actinomycetes</taxon>
        <taxon>Geodermatophilales</taxon>
        <taxon>Geodermatophilaceae</taxon>
        <taxon>Trujillonella</taxon>
    </lineage>
</organism>
<dbReference type="EMBL" id="FOEE01000001">
    <property type="protein sequence ID" value="SEO40321.1"/>
    <property type="molecule type" value="Genomic_DNA"/>
</dbReference>
<keyword evidence="2" id="KW-1185">Reference proteome</keyword>